<dbReference type="OrthoDB" id="1700726at2759"/>
<dbReference type="SUPFAM" id="SSF56801">
    <property type="entry name" value="Acetyl-CoA synthetase-like"/>
    <property type="match status" value="1"/>
</dbReference>
<dbReference type="GO" id="GO:0005783">
    <property type="term" value="C:endoplasmic reticulum"/>
    <property type="evidence" value="ECO:0007669"/>
    <property type="project" value="TreeGrafter"/>
</dbReference>
<comment type="caution">
    <text evidence="2">The sequence shown here is derived from an EMBL/GenBank/DDBJ whole genome shotgun (WGS) entry which is preliminary data.</text>
</comment>
<gene>
    <name evidence="2" type="ORF">D9619_005742</name>
</gene>
<accession>A0A8H5BX26</accession>
<evidence type="ECO:0000313" key="2">
    <source>
        <dbReference type="EMBL" id="KAF5331144.1"/>
    </source>
</evidence>
<sequence length="656" mass="70480">MGLQISDVLITDDLTILLGLIGATLFLLNNLYRPQPLVHPILLGRQSDVGRARNPKESAIYRNYATGIMGRFPLRPGKEVYILHDLVKQELEGPRTLWSTKVGPHAWLSMCRAKSFLQIVRKKFCAAPPNDISPFRNMVSSRSTLTNGHLLDRGAAFGTGLLRLTRLQPQKSTVLLLLNDCLEFIVSDLALASHSIQSLTLTSATLLSPILDAHQPSAIITHAFLLPQLLELIYDASADGRRPDYTIIIVGTPSTAAMASVASNVRVFSFDDVEAEGAKREKILSTLPKQSDIFSTSFYRTPEGEIAGAQITHDVLIAGVAAIRALFPVNAALSPLDTIVSSHSMNTAYGRAVAYTAVYEGSAFATVPSADIYTIDEQDIRPESATTVATRKYPVPPPTVLFLRPGHLVSTVTGILSTARASSPLPFGLLFSFAWRHKLSALREGFVGNQSLWDRLLLDGARTKTLGWAAGVREVIVSGGPVPEEALTPARVALSVPLVNAFTHPLCAAPVLATHPLDLQDFTRAMPSATFNEKSEAEGYARSAPFGPPSVNVETKLVGVDDEAVENAMDPEGTLLVRGPPVARRVSLAAFAKSAAFSSPFSTGGVLSASVSGEDYVNVNFEGAEGEAPVKEDESEGWTSCDVRARIMTNGSFVVV</sequence>
<name>A0A8H5BX26_9AGAR</name>
<reference evidence="2 3" key="1">
    <citation type="journal article" date="2020" name="ISME J.">
        <title>Uncovering the hidden diversity of litter-decomposition mechanisms in mushroom-forming fungi.</title>
        <authorList>
            <person name="Floudas D."/>
            <person name="Bentzer J."/>
            <person name="Ahren D."/>
            <person name="Johansson T."/>
            <person name="Persson P."/>
            <person name="Tunlid A."/>
        </authorList>
    </citation>
    <scope>NUCLEOTIDE SEQUENCE [LARGE SCALE GENOMIC DNA]</scope>
    <source>
        <strain evidence="2 3">CBS 101986</strain>
    </source>
</reference>
<feature type="domain" description="AMP-dependent synthetase/ligase" evidence="1">
    <location>
        <begin position="139"/>
        <end position="584"/>
    </location>
</feature>
<protein>
    <recommendedName>
        <fullName evidence="1">AMP-dependent synthetase/ligase domain-containing protein</fullName>
    </recommendedName>
</protein>
<dbReference type="InterPro" id="IPR000873">
    <property type="entry name" value="AMP-dep_synth/lig_dom"/>
</dbReference>
<dbReference type="GO" id="GO:0016020">
    <property type="term" value="C:membrane"/>
    <property type="evidence" value="ECO:0007669"/>
    <property type="project" value="TreeGrafter"/>
</dbReference>
<evidence type="ECO:0000259" key="1">
    <source>
        <dbReference type="Pfam" id="PF00501"/>
    </source>
</evidence>
<dbReference type="InterPro" id="IPR042099">
    <property type="entry name" value="ANL_N_sf"/>
</dbReference>
<organism evidence="2 3">
    <name type="scientific">Psilocybe cf. subviscida</name>
    <dbReference type="NCBI Taxonomy" id="2480587"/>
    <lineage>
        <taxon>Eukaryota</taxon>
        <taxon>Fungi</taxon>
        <taxon>Dikarya</taxon>
        <taxon>Basidiomycota</taxon>
        <taxon>Agaricomycotina</taxon>
        <taxon>Agaricomycetes</taxon>
        <taxon>Agaricomycetidae</taxon>
        <taxon>Agaricales</taxon>
        <taxon>Agaricineae</taxon>
        <taxon>Strophariaceae</taxon>
        <taxon>Psilocybe</taxon>
    </lineage>
</organism>
<dbReference type="AlphaFoldDB" id="A0A8H5BX26"/>
<evidence type="ECO:0000313" key="3">
    <source>
        <dbReference type="Proteomes" id="UP000567179"/>
    </source>
</evidence>
<dbReference type="PANTHER" id="PTHR43272:SF11">
    <property type="entry name" value="AMP-DEPENDENT SYNTHETASE_LIGASE DOMAIN-CONTAINING PROTEIN"/>
    <property type="match status" value="1"/>
</dbReference>
<dbReference type="Gene3D" id="3.40.50.12780">
    <property type="entry name" value="N-terminal domain of ligase-like"/>
    <property type="match status" value="1"/>
</dbReference>
<dbReference type="Proteomes" id="UP000567179">
    <property type="component" value="Unassembled WGS sequence"/>
</dbReference>
<dbReference type="GO" id="GO:0004467">
    <property type="term" value="F:long-chain fatty acid-CoA ligase activity"/>
    <property type="evidence" value="ECO:0007669"/>
    <property type="project" value="TreeGrafter"/>
</dbReference>
<keyword evidence="3" id="KW-1185">Reference proteome</keyword>
<dbReference type="Pfam" id="PF00501">
    <property type="entry name" value="AMP-binding"/>
    <property type="match status" value="1"/>
</dbReference>
<dbReference type="PANTHER" id="PTHR43272">
    <property type="entry name" value="LONG-CHAIN-FATTY-ACID--COA LIGASE"/>
    <property type="match status" value="1"/>
</dbReference>
<dbReference type="EMBL" id="JAACJJ010000001">
    <property type="protein sequence ID" value="KAF5331144.1"/>
    <property type="molecule type" value="Genomic_DNA"/>
</dbReference>
<proteinExistence type="predicted"/>